<feature type="transmembrane region" description="Helical" evidence="1">
    <location>
        <begin position="21"/>
        <end position="48"/>
    </location>
</feature>
<keyword evidence="3" id="KW-1185">Reference proteome</keyword>
<dbReference type="EMBL" id="CAJNDS010002825">
    <property type="protein sequence ID" value="CAE7610567.1"/>
    <property type="molecule type" value="Genomic_DNA"/>
</dbReference>
<evidence type="ECO:0000256" key="1">
    <source>
        <dbReference type="SAM" id="Phobius"/>
    </source>
</evidence>
<name>A0A812V6T6_9DINO</name>
<protein>
    <submittedName>
        <fullName evidence="2">Uncharacterized protein</fullName>
    </submittedName>
</protein>
<reference evidence="2" key="1">
    <citation type="submission" date="2021-02" db="EMBL/GenBank/DDBJ databases">
        <authorList>
            <person name="Dougan E. K."/>
            <person name="Rhodes N."/>
            <person name="Thang M."/>
            <person name="Chan C."/>
        </authorList>
    </citation>
    <scope>NUCLEOTIDE SEQUENCE</scope>
</reference>
<keyword evidence="1" id="KW-0812">Transmembrane</keyword>
<proteinExistence type="predicted"/>
<dbReference type="Proteomes" id="UP000604046">
    <property type="component" value="Unassembled WGS sequence"/>
</dbReference>
<accession>A0A812V6T6</accession>
<comment type="caution">
    <text evidence="2">The sequence shown here is derived from an EMBL/GenBank/DDBJ whole genome shotgun (WGS) entry which is preliminary data.</text>
</comment>
<evidence type="ECO:0000313" key="3">
    <source>
        <dbReference type="Proteomes" id="UP000604046"/>
    </source>
</evidence>
<evidence type="ECO:0000313" key="2">
    <source>
        <dbReference type="EMBL" id="CAE7610567.1"/>
    </source>
</evidence>
<gene>
    <name evidence="2" type="ORF">SNAT2548_LOCUS34708</name>
</gene>
<sequence length="210" mass="23561">MFTQVAKARNLRRFNALTHEALSSCLMFATLTFATLQVQVAFTFIHFAPASEAPLRKSASAPSLLTHAAHVPQCFGVRTDLELAKLDFELYTSVQDLARRCSGYAEAQARHVLTVELCVNAWGELLWQYLHEAQDAGLSALAAYLENCPQIADRGNEVLPWVRKLSGHKTIDKPTMQQLAPTIILLIAEIVANCWQARHVFFWGRRAKIR</sequence>
<keyword evidence="1" id="KW-0472">Membrane</keyword>
<dbReference type="OrthoDB" id="312051at2759"/>
<dbReference type="AlphaFoldDB" id="A0A812V6T6"/>
<organism evidence="2 3">
    <name type="scientific">Symbiodinium natans</name>
    <dbReference type="NCBI Taxonomy" id="878477"/>
    <lineage>
        <taxon>Eukaryota</taxon>
        <taxon>Sar</taxon>
        <taxon>Alveolata</taxon>
        <taxon>Dinophyceae</taxon>
        <taxon>Suessiales</taxon>
        <taxon>Symbiodiniaceae</taxon>
        <taxon>Symbiodinium</taxon>
    </lineage>
</organism>
<keyword evidence="1" id="KW-1133">Transmembrane helix</keyword>